<dbReference type="InterPro" id="IPR039552">
    <property type="entry name" value="IS66_C"/>
</dbReference>
<dbReference type="RefSeq" id="WP_082026918.1">
    <property type="nucleotide sequence ID" value="NZ_CP050855.1"/>
</dbReference>
<reference evidence="2 3" key="1">
    <citation type="journal article" date="2014" name="Genome Announc.">
        <title>Whole-Genome Sequence of Serratia symbiotica Strain CWBI-2.3T, a Free-Living Symbiont of the Black Bean Aphid Aphis fabae.</title>
        <authorList>
            <person name="Foray V."/>
            <person name="Grigorescu A.S."/>
            <person name="Sabri A."/>
            <person name="Haubruge E."/>
            <person name="Lognay G."/>
            <person name="Francis F."/>
            <person name="Fauconnier M.L."/>
            <person name="Hance T."/>
            <person name="Thonart P."/>
        </authorList>
    </citation>
    <scope>NUCLEOTIDE SEQUENCE [LARGE SCALE GENOMIC DNA]</scope>
    <source>
        <strain evidence="2">CWBI-2.3</strain>
    </source>
</reference>
<dbReference type="AlphaFoldDB" id="A0A7D5NQY0"/>
<sequence length="38" mass="4383">MAAILSLLETAKLNGHAPYVWLRDVLALFPTWPYNRLQ</sequence>
<accession>A0A7D5NQY0</accession>
<protein>
    <submittedName>
        <fullName evidence="2">Transposase domain-containing protein</fullName>
    </submittedName>
</protein>
<gene>
    <name evidence="2" type="ORF">SYMBAF_08470</name>
</gene>
<feature type="domain" description="Transposase IS66 C-terminal" evidence="1">
    <location>
        <begin position="6"/>
        <end position="37"/>
    </location>
</feature>
<dbReference type="GeneID" id="93736529"/>
<evidence type="ECO:0000313" key="3">
    <source>
        <dbReference type="Proteomes" id="UP000042738"/>
    </source>
</evidence>
<organism evidence="2 3">
    <name type="scientific">Serratia symbiotica</name>
    <dbReference type="NCBI Taxonomy" id="138074"/>
    <lineage>
        <taxon>Bacteria</taxon>
        <taxon>Pseudomonadati</taxon>
        <taxon>Pseudomonadota</taxon>
        <taxon>Gammaproteobacteria</taxon>
        <taxon>Enterobacterales</taxon>
        <taxon>Yersiniaceae</taxon>
        <taxon>Serratia</taxon>
    </lineage>
</organism>
<evidence type="ECO:0000313" key="2">
    <source>
        <dbReference type="EMBL" id="QLH62950.1"/>
    </source>
</evidence>
<evidence type="ECO:0000259" key="1">
    <source>
        <dbReference type="Pfam" id="PF13817"/>
    </source>
</evidence>
<dbReference type="Pfam" id="PF13817">
    <property type="entry name" value="DDE_Tnp_IS66_C"/>
    <property type="match status" value="1"/>
</dbReference>
<proteinExistence type="predicted"/>
<dbReference type="Proteomes" id="UP000042738">
    <property type="component" value="Chromosome"/>
</dbReference>
<dbReference type="EMBL" id="CP050855">
    <property type="protein sequence ID" value="QLH62950.1"/>
    <property type="molecule type" value="Genomic_DNA"/>
</dbReference>
<name>A0A7D5NQY0_9GAMM</name>